<protein>
    <submittedName>
        <fullName evidence="2">Uncharacterized protein</fullName>
    </submittedName>
</protein>
<evidence type="ECO:0000313" key="2">
    <source>
        <dbReference type="EMBL" id="BAD78301.1"/>
    </source>
</evidence>
<dbReference type="KEGG" id="syc:syc0111_d"/>
<name>A0A0H3JZS6_SYNP6</name>
<keyword evidence="1" id="KW-1133">Transmembrane helix</keyword>
<keyword evidence="1" id="KW-0472">Membrane</keyword>
<keyword evidence="1" id="KW-0812">Transmembrane</keyword>
<sequence length="159" mass="17435">MQTIPQLGRLRPQRFPEECSMRVLSGAAVVSAISVIGVPVAVMAQPAPSSLYGTTLIYLTCVNLNNGTITRQDLSSLSDRQYNALLPICNSLQDGKITPEETVAIQTRLKQESRQINQDVAQQLQSQPYLQGAQIDLQSVETINQINSIFNTTFTPAPF</sequence>
<organism evidence="2 3">
    <name type="scientific">Synechococcus sp. (strain ATCC 27144 / PCC 6301 / SAUG 1402/1)</name>
    <name type="common">Anacystis nidulans</name>
    <dbReference type="NCBI Taxonomy" id="269084"/>
    <lineage>
        <taxon>Bacteria</taxon>
        <taxon>Bacillati</taxon>
        <taxon>Cyanobacteriota</taxon>
        <taxon>Cyanophyceae</taxon>
        <taxon>Synechococcales</taxon>
        <taxon>Synechococcaceae</taxon>
        <taxon>Synechococcus</taxon>
    </lineage>
</organism>
<feature type="transmembrane region" description="Helical" evidence="1">
    <location>
        <begin position="21"/>
        <end position="44"/>
    </location>
</feature>
<accession>A0A0H3JZS6</accession>
<dbReference type="AlphaFoldDB" id="A0A0H3JZS6"/>
<evidence type="ECO:0000256" key="1">
    <source>
        <dbReference type="SAM" id="Phobius"/>
    </source>
</evidence>
<dbReference type="Proteomes" id="UP000001175">
    <property type="component" value="Chromosome"/>
</dbReference>
<dbReference type="EMBL" id="AP008231">
    <property type="protein sequence ID" value="BAD78301.1"/>
    <property type="molecule type" value="Genomic_DNA"/>
</dbReference>
<proteinExistence type="predicted"/>
<gene>
    <name evidence="2" type="ordered locus">syc0111_d</name>
</gene>
<evidence type="ECO:0000313" key="3">
    <source>
        <dbReference type="Proteomes" id="UP000001175"/>
    </source>
</evidence>
<reference evidence="2 3" key="1">
    <citation type="journal article" date="2007" name="Photosyn. Res.">
        <title>Complete nucleotide sequence of the freshwater unicellular cyanobacterium Synechococcus elongatus PCC 6301 chromosome: gene content and organization.</title>
        <authorList>
            <person name="Sugita C."/>
            <person name="Ogata K."/>
            <person name="Shikata M."/>
            <person name="Jikuya H."/>
            <person name="Takano J."/>
            <person name="Furumichi M."/>
            <person name="Kanehisa M."/>
            <person name="Omata T."/>
            <person name="Sugiura M."/>
            <person name="Sugita M."/>
        </authorList>
    </citation>
    <scope>NUCLEOTIDE SEQUENCE [LARGE SCALE GENOMIC DNA]</scope>
    <source>
        <strain evidence="3">ATCC 27144 / PCC 6301 / SAUG 1402/1</strain>
    </source>
</reference>